<dbReference type="SMART" id="SM00481">
    <property type="entry name" value="POLIIIAc"/>
    <property type="match status" value="1"/>
</dbReference>
<dbReference type="InterPro" id="IPR003141">
    <property type="entry name" value="Pol/His_phosphatase_N"/>
</dbReference>
<proteinExistence type="predicted"/>
<protein>
    <submittedName>
        <fullName evidence="2">CehA/McbA family metallohydrolase</fullName>
    </submittedName>
</protein>
<sequence>MKQKKIYHDIHPDDSNILFEVEANSDWMVFRFDFEESTTYGEVRFTDPNGQQRFLYWDVYSPREGIVHKHLLYNSYLSVPGTIPAGHWEVEFIKFLPKRFVLEWEFGNGELPQNIQSPKADRDYWTDGASPDGKHFTINLFDWNQCHDSRAGWYKGDFHTHTTLSDGKMTPEEQTKLAEQLGLDFFVVTDHNLLPSSWPKSRVLVIPGSEVTSHGRGDWNLLGLTQSLDFWSILAFGEKKPSDRQYLKNHKRLREITGQLGVIRSLNHPLIGKHGWNAPDTLLSMVDALEVWQSPSMSRHIKANEGSLLLWTLLWNEGYTIVGIGGSDTHYYPDEPFEEEDLPQVIGDPANYVLADELSPRAILNGVSKRRVIVSRGPEVMATYQVGKQLFQVGDDLSEAVQSSGEIVICHIQINNALGSTVNVIVNGTVFMHDVIVSDTYVQKFELSWQDDAYNWCRFDIRDMQGRLLAFTNPIFSGYKQPDIFTWQHLLDKADKIDTTIKKMLDKGAGK</sequence>
<organism evidence="2 3">
    <name type="scientific">Paenibacillus chungangensis</name>
    <dbReference type="NCBI Taxonomy" id="696535"/>
    <lineage>
        <taxon>Bacteria</taxon>
        <taxon>Bacillati</taxon>
        <taxon>Bacillota</taxon>
        <taxon>Bacilli</taxon>
        <taxon>Bacillales</taxon>
        <taxon>Paenibacillaceae</taxon>
        <taxon>Paenibacillus</taxon>
    </lineage>
</organism>
<keyword evidence="3" id="KW-1185">Reference proteome</keyword>
<gene>
    <name evidence="2" type="ORF">ACFQ2I_17325</name>
</gene>
<feature type="domain" description="Polymerase/histidinol phosphatase N-terminal" evidence="1">
    <location>
        <begin position="156"/>
        <end position="215"/>
    </location>
</feature>
<dbReference type="Proteomes" id="UP001596989">
    <property type="component" value="Unassembled WGS sequence"/>
</dbReference>
<dbReference type="Gene3D" id="3.20.20.140">
    <property type="entry name" value="Metal-dependent hydrolases"/>
    <property type="match status" value="1"/>
</dbReference>
<evidence type="ECO:0000313" key="2">
    <source>
        <dbReference type="EMBL" id="MFD0961112.1"/>
    </source>
</evidence>
<dbReference type="CDD" id="cd07432">
    <property type="entry name" value="PHP_HisPPase"/>
    <property type="match status" value="1"/>
</dbReference>
<comment type="caution">
    <text evidence="2">The sequence shown here is derived from an EMBL/GenBank/DDBJ whole genome shotgun (WGS) entry which is preliminary data.</text>
</comment>
<dbReference type="RefSeq" id="WP_377566371.1">
    <property type="nucleotide sequence ID" value="NZ_JBHTJZ010000033.1"/>
</dbReference>
<dbReference type="PANTHER" id="PTHR42924">
    <property type="entry name" value="EXONUCLEASE"/>
    <property type="match status" value="1"/>
</dbReference>
<dbReference type="NCBIfam" id="NF038032">
    <property type="entry name" value="CehA_McbA_metalo"/>
    <property type="match status" value="1"/>
</dbReference>
<dbReference type="EMBL" id="JBHTJZ010000033">
    <property type="protein sequence ID" value="MFD0961112.1"/>
    <property type="molecule type" value="Genomic_DNA"/>
</dbReference>
<dbReference type="InterPro" id="IPR052018">
    <property type="entry name" value="PHP_domain"/>
</dbReference>
<accession>A0ABW3HU93</accession>
<name>A0ABW3HU93_9BACL</name>
<evidence type="ECO:0000313" key="3">
    <source>
        <dbReference type="Proteomes" id="UP001596989"/>
    </source>
</evidence>
<dbReference type="SUPFAM" id="SSF89550">
    <property type="entry name" value="PHP domain-like"/>
    <property type="match status" value="1"/>
</dbReference>
<dbReference type="PANTHER" id="PTHR42924:SF3">
    <property type="entry name" value="POLYMERASE_HISTIDINOL PHOSPHATASE N-TERMINAL DOMAIN-CONTAINING PROTEIN"/>
    <property type="match status" value="1"/>
</dbReference>
<dbReference type="InterPro" id="IPR016195">
    <property type="entry name" value="Pol/histidinol_Pase-like"/>
</dbReference>
<reference evidence="3" key="1">
    <citation type="journal article" date="2019" name="Int. J. Syst. Evol. Microbiol.">
        <title>The Global Catalogue of Microorganisms (GCM) 10K type strain sequencing project: providing services to taxonomists for standard genome sequencing and annotation.</title>
        <authorList>
            <consortium name="The Broad Institute Genomics Platform"/>
            <consortium name="The Broad Institute Genome Sequencing Center for Infectious Disease"/>
            <person name="Wu L."/>
            <person name="Ma J."/>
        </authorList>
    </citation>
    <scope>NUCLEOTIDE SEQUENCE [LARGE SCALE GENOMIC DNA]</scope>
    <source>
        <strain evidence="3">CCUG 59129</strain>
    </source>
</reference>
<evidence type="ECO:0000259" key="1">
    <source>
        <dbReference type="SMART" id="SM00481"/>
    </source>
</evidence>